<sequence>MYRFHESKVDTRLFMQLQDLTTVLSGNAQLQFENSYGSFVDIADNKITASRFWDKLDIETKTAGTKSDVLLRTVGTMMETHIPTMQTFKEDVSELMIPKFANQIITLLEDIRLEEIIRKNRPGSKQWFEKRHQFFQRYFQTQLQSNITRSYATDELFCMIYLLIHADGPDPSFPRVPQAQLDMLEKLKPYLYRVFEAKKTLDNTNLCLSIVRLIQAADYKDSIHEYFVFPIGHIEVYEKNTLFDELTRTDDVVNDDEQWLDEDDKNEYFDETFSTWHRENKNENRKQNFLQFELEQGTKTNMMGGGARETEDADQAMASVQGSSVQSKQQDYSDKETLSKQEEQQSGSSGSELGKENEDAVMLIEKADPPSLDHQEKYDQYLMEIDPYKRKLAKTIQLTLEHKRNFPRTELLFGRLSKKLLPIIVDESPRVFYKKEQESKEFDAVFTLLIDCSASMVNKMEETKRGVVLFHEVLKELRIPHEIIGFWEDANEVKANYQPNYLQYIHELKDSLYENNGAKIMQLEPKEDNRDGFSIRYITKQLMKRNEKNKFLLVFSDGEPAASGYDQNGILDTHQAVTEARKHHIDVIGMFLANGEIQEKNDTTMKNIYGKERIMIPHVEELPEHFTPLLKRLLLKAM</sequence>
<dbReference type="RefSeq" id="WP_317957836.1">
    <property type="nucleotide sequence ID" value="NZ_BSKO01000001.1"/>
</dbReference>
<evidence type="ECO:0000259" key="2">
    <source>
        <dbReference type="SMART" id="SM00327"/>
    </source>
</evidence>
<dbReference type="Proteomes" id="UP001275436">
    <property type="component" value="Unassembled WGS sequence"/>
</dbReference>
<dbReference type="PANTHER" id="PTHR41248">
    <property type="entry name" value="NORD PROTEIN"/>
    <property type="match status" value="1"/>
</dbReference>
<dbReference type="Pfam" id="PF11775">
    <property type="entry name" value="CobT_C"/>
    <property type="match status" value="1"/>
</dbReference>
<feature type="domain" description="VWFA" evidence="2">
    <location>
        <begin position="443"/>
        <end position="634"/>
    </location>
</feature>
<dbReference type="EMBL" id="BSKO01000001">
    <property type="protein sequence ID" value="GLO65305.1"/>
    <property type="molecule type" value="Genomic_DNA"/>
</dbReference>
<name>A0ABQ5TJK2_9BACI</name>
<dbReference type="InterPro" id="IPR051928">
    <property type="entry name" value="NorD/CobT"/>
</dbReference>
<dbReference type="SUPFAM" id="SSF53300">
    <property type="entry name" value="vWA-like"/>
    <property type="match status" value="1"/>
</dbReference>
<proteinExistence type="predicted"/>
<keyword evidence="4" id="KW-1185">Reference proteome</keyword>
<reference evidence="3 4" key="1">
    <citation type="submission" date="2023-02" db="EMBL/GenBank/DDBJ databases">
        <title>Oceanobacillus kimchii IFOP_LL358 isolated form Alexandrium catenella lab strain.</title>
        <authorList>
            <person name="Gajardo G."/>
            <person name="Ueki S."/>
            <person name="Maruyama F."/>
        </authorList>
    </citation>
    <scope>NUCLEOTIDE SEQUENCE [LARGE SCALE GENOMIC DNA]</scope>
    <source>
        <strain evidence="3 4">IFOP_LL358</strain>
    </source>
</reference>
<dbReference type="InterPro" id="IPR036465">
    <property type="entry name" value="vWFA_dom_sf"/>
</dbReference>
<dbReference type="InterPro" id="IPR002035">
    <property type="entry name" value="VWF_A"/>
</dbReference>
<evidence type="ECO:0000313" key="4">
    <source>
        <dbReference type="Proteomes" id="UP001275436"/>
    </source>
</evidence>
<dbReference type="SMART" id="SM00327">
    <property type="entry name" value="VWA"/>
    <property type="match status" value="1"/>
</dbReference>
<dbReference type="CDD" id="cd01454">
    <property type="entry name" value="vWA_norD_type"/>
    <property type="match status" value="1"/>
</dbReference>
<protein>
    <recommendedName>
        <fullName evidence="2">VWFA domain-containing protein</fullName>
    </recommendedName>
</protein>
<dbReference type="PANTHER" id="PTHR41248:SF1">
    <property type="entry name" value="NORD PROTEIN"/>
    <property type="match status" value="1"/>
</dbReference>
<feature type="region of interest" description="Disordered" evidence="1">
    <location>
        <begin position="298"/>
        <end position="356"/>
    </location>
</feature>
<evidence type="ECO:0000313" key="3">
    <source>
        <dbReference type="EMBL" id="GLO65305.1"/>
    </source>
</evidence>
<feature type="compositionally biased region" description="Low complexity" evidence="1">
    <location>
        <begin position="319"/>
        <end position="330"/>
    </location>
</feature>
<dbReference type="Gene3D" id="3.40.50.410">
    <property type="entry name" value="von Willebrand factor, type A domain"/>
    <property type="match status" value="1"/>
</dbReference>
<accession>A0ABQ5TJK2</accession>
<dbReference type="InterPro" id="IPR025861">
    <property type="entry name" value="CobT_VWA_dom"/>
</dbReference>
<comment type="caution">
    <text evidence="3">The sequence shown here is derived from an EMBL/GenBank/DDBJ whole genome shotgun (WGS) entry which is preliminary data.</text>
</comment>
<evidence type="ECO:0000256" key="1">
    <source>
        <dbReference type="SAM" id="MobiDB-lite"/>
    </source>
</evidence>
<feature type="compositionally biased region" description="Basic and acidic residues" evidence="1">
    <location>
        <begin position="331"/>
        <end position="343"/>
    </location>
</feature>
<organism evidence="3 4">
    <name type="scientific">Oceanobacillus kimchii</name>
    <dbReference type="NCBI Taxonomy" id="746691"/>
    <lineage>
        <taxon>Bacteria</taxon>
        <taxon>Bacillati</taxon>
        <taxon>Bacillota</taxon>
        <taxon>Bacilli</taxon>
        <taxon>Bacillales</taxon>
        <taxon>Bacillaceae</taxon>
        <taxon>Oceanobacillus</taxon>
    </lineage>
</organism>
<gene>
    <name evidence="3" type="primary">yojO</name>
    <name evidence="3" type="ORF">MACH08_10890</name>
</gene>